<feature type="region of interest" description="Disordered" evidence="1">
    <location>
        <begin position="1"/>
        <end position="25"/>
    </location>
</feature>
<evidence type="ECO:0000313" key="2">
    <source>
        <dbReference type="EMBL" id="GAA5003485.1"/>
    </source>
</evidence>
<evidence type="ECO:0000313" key="3">
    <source>
        <dbReference type="Proteomes" id="UP001501759"/>
    </source>
</evidence>
<organism evidence="2 3">
    <name type="scientific">Streptomyces siamensis</name>
    <dbReference type="NCBI Taxonomy" id="1274986"/>
    <lineage>
        <taxon>Bacteria</taxon>
        <taxon>Bacillati</taxon>
        <taxon>Actinomycetota</taxon>
        <taxon>Actinomycetes</taxon>
        <taxon>Kitasatosporales</taxon>
        <taxon>Streptomycetaceae</taxon>
        <taxon>Streptomyces</taxon>
    </lineage>
</organism>
<proteinExistence type="predicted"/>
<sequence length="228" mass="24816">MPTTPDPIHDPARPGQQERVQEAAQEDFRGVSLSVPESWWEFDIRPEGRDSTIRTLVDERIREIPELGDYRAELTAMLRRMAKDAYDSGAVYMGCMAENFGGVPLSATVTVSVLGAKNKQGVALSTDPRAIAESLRTITPRRDGDAWRTVTTVDIPEVGPAARTFGVEDVPVAQGDTRTLRMVLTQTYIPVPGTAGQVVLVSGASPVLDLAEAFHDVFDAVTGTFRFV</sequence>
<dbReference type="EMBL" id="BAABKB010000003">
    <property type="protein sequence ID" value="GAA5003485.1"/>
    <property type="molecule type" value="Genomic_DNA"/>
</dbReference>
<accession>A0ABP9IQH1</accession>
<dbReference type="Proteomes" id="UP001501759">
    <property type="component" value="Unassembled WGS sequence"/>
</dbReference>
<comment type="caution">
    <text evidence="2">The sequence shown here is derived from an EMBL/GenBank/DDBJ whole genome shotgun (WGS) entry which is preliminary data.</text>
</comment>
<protein>
    <submittedName>
        <fullName evidence="2">Uncharacterized protein</fullName>
    </submittedName>
</protein>
<keyword evidence="3" id="KW-1185">Reference proteome</keyword>
<name>A0ABP9IQH1_9ACTN</name>
<evidence type="ECO:0000256" key="1">
    <source>
        <dbReference type="SAM" id="MobiDB-lite"/>
    </source>
</evidence>
<reference evidence="3" key="1">
    <citation type="journal article" date="2019" name="Int. J. Syst. Evol. Microbiol.">
        <title>The Global Catalogue of Microorganisms (GCM) 10K type strain sequencing project: providing services to taxonomists for standard genome sequencing and annotation.</title>
        <authorList>
            <consortium name="The Broad Institute Genomics Platform"/>
            <consortium name="The Broad Institute Genome Sequencing Center for Infectious Disease"/>
            <person name="Wu L."/>
            <person name="Ma J."/>
        </authorList>
    </citation>
    <scope>NUCLEOTIDE SEQUENCE [LARGE SCALE GENOMIC DNA]</scope>
    <source>
        <strain evidence="3">JCM 18409</strain>
    </source>
</reference>
<gene>
    <name evidence="2" type="ORF">GCM10023335_19290</name>
</gene>